<dbReference type="InParanoid" id="A0A409XZ06"/>
<feature type="chain" id="PRO_5019458323" evidence="7">
    <location>
        <begin position="20"/>
        <end position="147"/>
    </location>
</feature>
<evidence type="ECO:0000313" key="9">
    <source>
        <dbReference type="Proteomes" id="UP000284706"/>
    </source>
</evidence>
<keyword evidence="1" id="KW-0540">Nuclease</keyword>
<keyword evidence="9" id="KW-1185">Reference proteome</keyword>
<sequence>MFSAKLILFALAAAGNVLAVTLERRDTTVTCKNTQGNIVISNQKAEGNIHAAPLFTEIAGGSKSGYPHQFKNENAPIVWPNAKCNNLAAGIILLEFPVFADGHLYNWNSKPKDDPGPIRAIYTSPGKDYCGVIGHETGNMGPLKLCT</sequence>
<dbReference type="InterPro" id="IPR000026">
    <property type="entry name" value="N1-like"/>
</dbReference>
<accession>A0A409XZ06</accession>
<feature type="active site" evidence="5">
    <location>
        <position position="68"/>
    </location>
</feature>
<dbReference type="PIRSF" id="PIRSF037430">
    <property type="entry name" value="RNase_U2"/>
    <property type="match status" value="1"/>
</dbReference>
<dbReference type="InterPro" id="IPR048269">
    <property type="entry name" value="RNase_U2"/>
</dbReference>
<feature type="active site" description="Proton acceptor" evidence="5">
    <location>
        <position position="95"/>
    </location>
</feature>
<protein>
    <submittedName>
        <fullName evidence="8">Uncharacterized protein</fullName>
    </submittedName>
</protein>
<dbReference type="Pfam" id="PF00545">
    <property type="entry name" value="Ribonuclease"/>
    <property type="match status" value="1"/>
</dbReference>
<dbReference type="GO" id="GO:0004521">
    <property type="term" value="F:RNA endonuclease activity"/>
    <property type="evidence" value="ECO:0007669"/>
    <property type="project" value="InterPro"/>
</dbReference>
<comment type="caution">
    <text evidence="8">The sequence shown here is derived from an EMBL/GenBank/DDBJ whole genome shotgun (WGS) entry which is preliminary data.</text>
</comment>
<evidence type="ECO:0000256" key="4">
    <source>
        <dbReference type="ARBA" id="ARBA00023157"/>
    </source>
</evidence>
<evidence type="ECO:0000256" key="7">
    <source>
        <dbReference type="SAM" id="SignalP"/>
    </source>
</evidence>
<gene>
    <name evidence="8" type="ORF">CVT26_016164</name>
</gene>
<dbReference type="OrthoDB" id="2999359at2759"/>
<organism evidence="8 9">
    <name type="scientific">Gymnopilus dilepis</name>
    <dbReference type="NCBI Taxonomy" id="231916"/>
    <lineage>
        <taxon>Eukaryota</taxon>
        <taxon>Fungi</taxon>
        <taxon>Dikarya</taxon>
        <taxon>Basidiomycota</taxon>
        <taxon>Agaricomycotina</taxon>
        <taxon>Agaricomycetes</taxon>
        <taxon>Agaricomycetidae</taxon>
        <taxon>Agaricales</taxon>
        <taxon>Agaricineae</taxon>
        <taxon>Hymenogastraceae</taxon>
        <taxon>Gymnopilus</taxon>
    </lineage>
</organism>
<keyword evidence="3" id="KW-0378">Hydrolase</keyword>
<dbReference type="AlphaFoldDB" id="A0A409XZ06"/>
<dbReference type="GO" id="GO:0016787">
    <property type="term" value="F:hydrolase activity"/>
    <property type="evidence" value="ECO:0007669"/>
    <property type="project" value="UniProtKB-KW"/>
</dbReference>
<evidence type="ECO:0000256" key="1">
    <source>
        <dbReference type="ARBA" id="ARBA00022722"/>
    </source>
</evidence>
<feature type="signal peptide" evidence="7">
    <location>
        <begin position="1"/>
        <end position="19"/>
    </location>
</feature>
<evidence type="ECO:0000313" key="8">
    <source>
        <dbReference type="EMBL" id="PPQ96002.1"/>
    </source>
</evidence>
<dbReference type="SUPFAM" id="SSF53933">
    <property type="entry name" value="Microbial ribonucleases"/>
    <property type="match status" value="1"/>
</dbReference>
<evidence type="ECO:0000256" key="5">
    <source>
        <dbReference type="PIRSR" id="PIRSR037430-1"/>
    </source>
</evidence>
<dbReference type="Gene3D" id="3.10.450.30">
    <property type="entry name" value="Microbial ribonucleases"/>
    <property type="match status" value="1"/>
</dbReference>
<reference evidence="8 9" key="1">
    <citation type="journal article" date="2018" name="Evol. Lett.">
        <title>Horizontal gene cluster transfer increased hallucinogenic mushroom diversity.</title>
        <authorList>
            <person name="Reynolds H.T."/>
            <person name="Vijayakumar V."/>
            <person name="Gluck-Thaler E."/>
            <person name="Korotkin H.B."/>
            <person name="Matheny P.B."/>
            <person name="Slot J.C."/>
        </authorList>
    </citation>
    <scope>NUCLEOTIDE SEQUENCE [LARGE SCALE GENOMIC DNA]</scope>
    <source>
        <strain evidence="8 9">SRW20</strain>
    </source>
</reference>
<name>A0A409XZ06_9AGAR</name>
<feature type="disulfide bond" evidence="6">
    <location>
        <begin position="31"/>
        <end position="146"/>
    </location>
</feature>
<dbReference type="EMBL" id="NHYE01001400">
    <property type="protein sequence ID" value="PPQ96002.1"/>
    <property type="molecule type" value="Genomic_DNA"/>
</dbReference>
<dbReference type="Proteomes" id="UP000284706">
    <property type="component" value="Unassembled WGS sequence"/>
</dbReference>
<evidence type="ECO:0000256" key="3">
    <source>
        <dbReference type="ARBA" id="ARBA00022801"/>
    </source>
</evidence>
<dbReference type="InterPro" id="IPR016191">
    <property type="entry name" value="Ribonuclease/ribotoxin"/>
</dbReference>
<proteinExistence type="predicted"/>
<keyword evidence="2 7" id="KW-0732">Signal</keyword>
<dbReference type="GO" id="GO:0003723">
    <property type="term" value="F:RNA binding"/>
    <property type="evidence" value="ECO:0007669"/>
    <property type="project" value="InterPro"/>
</dbReference>
<feature type="disulfide bond" evidence="6">
    <location>
        <begin position="84"/>
        <end position="130"/>
    </location>
</feature>
<keyword evidence="4 6" id="KW-1015">Disulfide bond</keyword>
<evidence type="ECO:0000256" key="6">
    <source>
        <dbReference type="PIRSR" id="PIRSR037430-2"/>
    </source>
</evidence>
<feature type="active site" description="Proton donor" evidence="5">
    <location>
        <position position="135"/>
    </location>
</feature>
<evidence type="ECO:0000256" key="2">
    <source>
        <dbReference type="ARBA" id="ARBA00022729"/>
    </source>
</evidence>